<dbReference type="AlphaFoldDB" id="X1P4R4"/>
<gene>
    <name evidence="6" type="ORF">S06H3_61232</name>
</gene>
<dbReference type="GO" id="GO:0003824">
    <property type="term" value="F:catalytic activity"/>
    <property type="evidence" value="ECO:0007669"/>
    <property type="project" value="InterPro"/>
</dbReference>
<accession>X1P4R4</accession>
<dbReference type="Pfam" id="PF04055">
    <property type="entry name" value="Radical_SAM"/>
    <property type="match status" value="1"/>
</dbReference>
<dbReference type="InterPro" id="IPR013785">
    <property type="entry name" value="Aldolase_TIM"/>
</dbReference>
<dbReference type="PANTHER" id="PTHR11228">
    <property type="entry name" value="RADICAL SAM DOMAIN PROTEIN"/>
    <property type="match status" value="1"/>
</dbReference>
<dbReference type="Gene3D" id="3.20.20.70">
    <property type="entry name" value="Aldolase class I"/>
    <property type="match status" value="1"/>
</dbReference>
<evidence type="ECO:0000256" key="4">
    <source>
        <dbReference type="ARBA" id="ARBA00023014"/>
    </source>
</evidence>
<dbReference type="PANTHER" id="PTHR11228:SF7">
    <property type="entry name" value="PQQA PEPTIDE CYCLASE"/>
    <property type="match status" value="1"/>
</dbReference>
<evidence type="ECO:0000256" key="1">
    <source>
        <dbReference type="ARBA" id="ARBA00022691"/>
    </source>
</evidence>
<evidence type="ECO:0000256" key="2">
    <source>
        <dbReference type="ARBA" id="ARBA00022723"/>
    </source>
</evidence>
<dbReference type="GO" id="GO:0046872">
    <property type="term" value="F:metal ion binding"/>
    <property type="evidence" value="ECO:0007669"/>
    <property type="project" value="UniProtKB-KW"/>
</dbReference>
<sequence length="124" mass="14291">MCFERLRKPNPEMEIGGWIKIIDQIKRFQPRIHLSGGEPFVYPEIVDLISYIKKSGLFLAITTNGTFLSKHAEEIIRMNVNRIHISIDGPKEIHDKIRGVKGTFDRIMTGLAKINKLKKHSRLP</sequence>
<dbReference type="GO" id="GO:0051536">
    <property type="term" value="F:iron-sulfur cluster binding"/>
    <property type="evidence" value="ECO:0007669"/>
    <property type="project" value="UniProtKB-KW"/>
</dbReference>
<dbReference type="PROSITE" id="PS51918">
    <property type="entry name" value="RADICAL_SAM"/>
    <property type="match status" value="1"/>
</dbReference>
<comment type="caution">
    <text evidence="6">The sequence shown here is derived from an EMBL/GenBank/DDBJ whole genome shotgun (WGS) entry which is preliminary data.</text>
</comment>
<evidence type="ECO:0000313" key="6">
    <source>
        <dbReference type="EMBL" id="GAI50848.1"/>
    </source>
</evidence>
<keyword evidence="1" id="KW-0949">S-adenosyl-L-methionine</keyword>
<organism evidence="6">
    <name type="scientific">marine sediment metagenome</name>
    <dbReference type="NCBI Taxonomy" id="412755"/>
    <lineage>
        <taxon>unclassified sequences</taxon>
        <taxon>metagenomes</taxon>
        <taxon>ecological metagenomes</taxon>
    </lineage>
</organism>
<dbReference type="InterPro" id="IPR050377">
    <property type="entry name" value="Radical_SAM_PqqE_MftC-like"/>
</dbReference>
<evidence type="ECO:0000256" key="3">
    <source>
        <dbReference type="ARBA" id="ARBA00023004"/>
    </source>
</evidence>
<keyword evidence="2" id="KW-0479">Metal-binding</keyword>
<keyword evidence="4" id="KW-0411">Iron-sulfur</keyword>
<feature type="non-terminal residue" evidence="6">
    <location>
        <position position="124"/>
    </location>
</feature>
<proteinExistence type="predicted"/>
<dbReference type="InterPro" id="IPR007197">
    <property type="entry name" value="rSAM"/>
</dbReference>
<evidence type="ECO:0000259" key="5">
    <source>
        <dbReference type="PROSITE" id="PS51918"/>
    </source>
</evidence>
<feature type="domain" description="Radical SAM core" evidence="5">
    <location>
        <begin position="1"/>
        <end position="124"/>
    </location>
</feature>
<dbReference type="SUPFAM" id="SSF102114">
    <property type="entry name" value="Radical SAM enzymes"/>
    <property type="match status" value="1"/>
</dbReference>
<name>X1P4R4_9ZZZZ</name>
<keyword evidence="3" id="KW-0408">Iron</keyword>
<dbReference type="InterPro" id="IPR058240">
    <property type="entry name" value="rSAM_sf"/>
</dbReference>
<dbReference type="EMBL" id="BARV01040103">
    <property type="protein sequence ID" value="GAI50848.1"/>
    <property type="molecule type" value="Genomic_DNA"/>
</dbReference>
<protein>
    <recommendedName>
        <fullName evidence="5">Radical SAM core domain-containing protein</fullName>
    </recommendedName>
</protein>
<dbReference type="CDD" id="cd01335">
    <property type="entry name" value="Radical_SAM"/>
    <property type="match status" value="1"/>
</dbReference>
<reference evidence="6" key="1">
    <citation type="journal article" date="2014" name="Front. Microbiol.">
        <title>High frequency of phylogenetically diverse reductive dehalogenase-homologous genes in deep subseafloor sedimentary metagenomes.</title>
        <authorList>
            <person name="Kawai M."/>
            <person name="Futagami T."/>
            <person name="Toyoda A."/>
            <person name="Takaki Y."/>
            <person name="Nishi S."/>
            <person name="Hori S."/>
            <person name="Arai W."/>
            <person name="Tsubouchi T."/>
            <person name="Morono Y."/>
            <person name="Uchiyama I."/>
            <person name="Ito T."/>
            <person name="Fujiyama A."/>
            <person name="Inagaki F."/>
            <person name="Takami H."/>
        </authorList>
    </citation>
    <scope>NUCLEOTIDE SEQUENCE</scope>
    <source>
        <strain evidence="6">Expedition CK06-06</strain>
    </source>
</reference>